<proteinExistence type="predicted"/>
<organism evidence="1 2">
    <name type="scientific">Desertifilum tharense IPPAS B-1220</name>
    <dbReference type="NCBI Taxonomy" id="1781255"/>
    <lineage>
        <taxon>Bacteria</taxon>
        <taxon>Bacillati</taxon>
        <taxon>Cyanobacteriota</taxon>
        <taxon>Cyanophyceae</taxon>
        <taxon>Desertifilales</taxon>
        <taxon>Desertifilaceae</taxon>
        <taxon>Desertifilum</taxon>
    </lineage>
</organism>
<dbReference type="Proteomes" id="UP000095472">
    <property type="component" value="Chromosome"/>
</dbReference>
<keyword evidence="2" id="KW-1185">Reference proteome</keyword>
<evidence type="ECO:0000313" key="1">
    <source>
        <dbReference type="EMBL" id="XPM66511.1"/>
    </source>
</evidence>
<evidence type="ECO:0000313" key="2">
    <source>
        <dbReference type="Proteomes" id="UP000095472"/>
    </source>
</evidence>
<dbReference type="EMBL" id="CP182909">
    <property type="protein sequence ID" value="XPM66511.1"/>
    <property type="molecule type" value="Genomic_DNA"/>
</dbReference>
<name>A0ACD5H2X8_9CYAN</name>
<accession>A0ACD5H2X8</accession>
<protein>
    <submittedName>
        <fullName evidence="1">Uncharacterized protein</fullName>
    </submittedName>
</protein>
<reference evidence="1 2" key="1">
    <citation type="journal article" date="2016" name="Genome Announc.">
        <title>Draft Genome Sequence of the Thermotolerant Cyanobacterium Desertifilum sp. IPPAS B-1220.</title>
        <authorList>
            <person name="Mironov K.S."/>
            <person name="Sinetova M.A."/>
            <person name="Bolatkhan K."/>
            <person name="Zayadan B.K."/>
            <person name="Ustinova V.V."/>
            <person name="Kupriyanova E.V."/>
            <person name="Skrypnik A.N."/>
            <person name="Gogoleva N.E."/>
            <person name="Gogolev Y.V."/>
            <person name="Los D.A."/>
        </authorList>
    </citation>
    <scope>NUCLEOTIDE SEQUENCE [LARGE SCALE GENOMIC DNA]</scope>
    <source>
        <strain evidence="1 2">IPPAS B-1220</strain>
    </source>
</reference>
<gene>
    <name evidence="1" type="ORF">BH720_015135</name>
</gene>
<sequence length="71" mass="7936">MNAVYRDVSNRTRLPVGNFRVTEATQQTWSDSCLGLGGPNESCLFAQVPGWRVVVSEGRNNWVYRTDNTGT</sequence>